<sequence>MIYESPTPDGARGQLDEALEAVERHHGALHKQLTDERHVSPAPPPSWAPC</sequence>
<proteinExistence type="predicted"/>
<gene>
    <name evidence="2" type="ORF">SVIO_091350</name>
</gene>
<accession>A0A4D4LB84</accession>
<name>A0A4D4LB84_STRVO</name>
<evidence type="ECO:0000313" key="3">
    <source>
        <dbReference type="Proteomes" id="UP000301309"/>
    </source>
</evidence>
<feature type="compositionally biased region" description="Basic and acidic residues" evidence="1">
    <location>
        <begin position="23"/>
        <end position="39"/>
    </location>
</feature>
<protein>
    <submittedName>
        <fullName evidence="2">Uncharacterized protein</fullName>
    </submittedName>
</protein>
<feature type="compositionally biased region" description="Pro residues" evidence="1">
    <location>
        <begin position="41"/>
        <end position="50"/>
    </location>
</feature>
<comment type="caution">
    <text evidence="2">The sequence shown here is derived from an EMBL/GenBank/DDBJ whole genome shotgun (WGS) entry which is preliminary data.</text>
</comment>
<dbReference type="AlphaFoldDB" id="A0A4D4LB84"/>
<dbReference type="Proteomes" id="UP000301309">
    <property type="component" value="Unassembled WGS sequence"/>
</dbReference>
<organism evidence="2 3">
    <name type="scientific">Streptomyces violaceusniger</name>
    <dbReference type="NCBI Taxonomy" id="68280"/>
    <lineage>
        <taxon>Bacteria</taxon>
        <taxon>Bacillati</taxon>
        <taxon>Actinomycetota</taxon>
        <taxon>Actinomycetes</taxon>
        <taxon>Kitasatosporales</taxon>
        <taxon>Streptomycetaceae</taxon>
        <taxon>Streptomyces</taxon>
        <taxon>Streptomyces violaceusniger group</taxon>
    </lineage>
</organism>
<keyword evidence="3" id="KW-1185">Reference proteome</keyword>
<evidence type="ECO:0000256" key="1">
    <source>
        <dbReference type="SAM" id="MobiDB-lite"/>
    </source>
</evidence>
<feature type="region of interest" description="Disordered" evidence="1">
    <location>
        <begin position="23"/>
        <end position="50"/>
    </location>
</feature>
<dbReference type="EMBL" id="BJHW01000002">
    <property type="protein sequence ID" value="GDY58512.1"/>
    <property type="molecule type" value="Genomic_DNA"/>
</dbReference>
<evidence type="ECO:0000313" key="2">
    <source>
        <dbReference type="EMBL" id="GDY58512.1"/>
    </source>
</evidence>
<reference evidence="2 3" key="1">
    <citation type="journal article" date="2020" name="Int. J. Syst. Evol. Microbiol.">
        <title>Reclassification of Streptomyces castelarensis and Streptomyces sporoclivatus as later heterotypic synonyms of Streptomyces antimycoticus.</title>
        <authorList>
            <person name="Komaki H."/>
            <person name="Tamura T."/>
        </authorList>
    </citation>
    <scope>NUCLEOTIDE SEQUENCE [LARGE SCALE GENOMIC DNA]</scope>
    <source>
        <strain evidence="2 3">NBRC 13459</strain>
    </source>
</reference>